<feature type="transmembrane region" description="Helical" evidence="6">
    <location>
        <begin position="20"/>
        <end position="44"/>
    </location>
</feature>
<dbReference type="Proteomes" id="UP001497497">
    <property type="component" value="Unassembled WGS sequence"/>
</dbReference>
<dbReference type="PROSITE" id="PS50850">
    <property type="entry name" value="MFS"/>
    <property type="match status" value="1"/>
</dbReference>
<dbReference type="AlphaFoldDB" id="A0AAV2HCX6"/>
<comment type="subcellular location">
    <subcellularLocation>
        <location evidence="1">Membrane</location>
        <topology evidence="1">Multi-pass membrane protein</topology>
    </subcellularLocation>
</comment>
<dbReference type="SUPFAM" id="SSF103473">
    <property type="entry name" value="MFS general substrate transporter"/>
    <property type="match status" value="1"/>
</dbReference>
<evidence type="ECO:0000256" key="6">
    <source>
        <dbReference type="SAM" id="Phobius"/>
    </source>
</evidence>
<feature type="region of interest" description="Disordered" evidence="5">
    <location>
        <begin position="563"/>
        <end position="585"/>
    </location>
</feature>
<keyword evidence="2 6" id="KW-0812">Transmembrane</keyword>
<dbReference type="CDD" id="cd17317">
    <property type="entry name" value="MFS_SLC22"/>
    <property type="match status" value="1"/>
</dbReference>
<evidence type="ECO:0000256" key="4">
    <source>
        <dbReference type="ARBA" id="ARBA00023136"/>
    </source>
</evidence>
<keyword evidence="3 6" id="KW-1133">Transmembrane helix</keyword>
<sequence length="585" mass="63856">MKFDDVFPYLGDFGPYQRQQYFMLGMVLFSCGAHVMMTVFTLAVPAHRCAIPGLANDTYEVKGDLHASLINSYVPRESSGPDPPHYSQCRVYNAAHDNASDGLHPTNVNLSEAVGFSRNVYTNISGKDIGSVPCSSWVYSRADFTSTIATQMNFVCEQGIQKSHTSMTLMSGQVIGCLLLGPMADVIGRKKMMMICLAIHLLASVLITWAVNVYMLGTLFLLNGMAMATAYCTAFTLDMELIGPKWRHVTGVASTIFWSFGMLWVCFLAYFLRDWQHLQLAASCPIVLFSAFFVVVPESARWLIGRGRHAEARAIVLRAARTNGRSLPAAVLTDSEVDEKAQQSDSIMALLKCPPLLIRALITFLNWAVCSLTYYGLSLNVGQLSGDIYLNFCLMAVFEIVASLIIMAAMGRFGRKVLYCSLLNLGAVSCILTLFPVLFGDKSVAWTVSMLAMIGKFGVSGAFSIVWMFTSELFPTSLRASVTSTSSGCARLGAVAASYIANLNVDGDIGVVLPQIIFGACGIVAGVLALFLPETQKKQLPESIQDAMKFLSMEVTVEAGNGVEMKPITDEDADRRRCSDSDDRR</sequence>
<dbReference type="PANTHER" id="PTHR24064">
    <property type="entry name" value="SOLUTE CARRIER FAMILY 22 MEMBER"/>
    <property type="match status" value="1"/>
</dbReference>
<protein>
    <recommendedName>
        <fullName evidence="7">Major facilitator superfamily (MFS) profile domain-containing protein</fullName>
    </recommendedName>
</protein>
<feature type="transmembrane region" description="Helical" evidence="6">
    <location>
        <begin position="192"/>
        <end position="211"/>
    </location>
</feature>
<gene>
    <name evidence="8" type="ORF">GSLYS_00005728001</name>
</gene>
<accession>A0AAV2HCX6</accession>
<keyword evidence="9" id="KW-1185">Reference proteome</keyword>
<evidence type="ECO:0000259" key="7">
    <source>
        <dbReference type="PROSITE" id="PS50850"/>
    </source>
</evidence>
<reference evidence="8 9" key="1">
    <citation type="submission" date="2024-04" db="EMBL/GenBank/DDBJ databases">
        <authorList>
            <consortium name="Genoscope - CEA"/>
            <person name="William W."/>
        </authorList>
    </citation>
    <scope>NUCLEOTIDE SEQUENCE [LARGE SCALE GENOMIC DNA]</scope>
</reference>
<feature type="domain" description="Major facilitator superfamily (MFS) profile" evidence="7">
    <location>
        <begin position="114"/>
        <end position="537"/>
    </location>
</feature>
<dbReference type="GO" id="GO:0016020">
    <property type="term" value="C:membrane"/>
    <property type="evidence" value="ECO:0007669"/>
    <property type="project" value="UniProtKB-SubCell"/>
</dbReference>
<keyword evidence="4 6" id="KW-0472">Membrane</keyword>
<feature type="transmembrane region" description="Helical" evidence="6">
    <location>
        <begin position="356"/>
        <end position="376"/>
    </location>
</feature>
<feature type="compositionally biased region" description="Basic and acidic residues" evidence="5">
    <location>
        <begin position="567"/>
        <end position="585"/>
    </location>
</feature>
<feature type="transmembrane region" description="Helical" evidence="6">
    <location>
        <begin position="217"/>
        <end position="237"/>
    </location>
</feature>
<organism evidence="8 9">
    <name type="scientific">Lymnaea stagnalis</name>
    <name type="common">Great pond snail</name>
    <name type="synonym">Helix stagnalis</name>
    <dbReference type="NCBI Taxonomy" id="6523"/>
    <lineage>
        <taxon>Eukaryota</taxon>
        <taxon>Metazoa</taxon>
        <taxon>Spiralia</taxon>
        <taxon>Lophotrochozoa</taxon>
        <taxon>Mollusca</taxon>
        <taxon>Gastropoda</taxon>
        <taxon>Heterobranchia</taxon>
        <taxon>Euthyneura</taxon>
        <taxon>Panpulmonata</taxon>
        <taxon>Hygrophila</taxon>
        <taxon>Lymnaeoidea</taxon>
        <taxon>Lymnaeidae</taxon>
        <taxon>Lymnaea</taxon>
    </lineage>
</organism>
<feature type="transmembrane region" description="Helical" evidence="6">
    <location>
        <begin position="445"/>
        <end position="469"/>
    </location>
</feature>
<dbReference type="InterPro" id="IPR020846">
    <property type="entry name" value="MFS_dom"/>
</dbReference>
<comment type="caution">
    <text evidence="8">The sequence shown here is derived from an EMBL/GenBank/DDBJ whole genome shotgun (WGS) entry which is preliminary data.</text>
</comment>
<dbReference type="EMBL" id="CAXITT010000094">
    <property type="protein sequence ID" value="CAL1531633.1"/>
    <property type="molecule type" value="Genomic_DNA"/>
</dbReference>
<dbReference type="GO" id="GO:0022857">
    <property type="term" value="F:transmembrane transporter activity"/>
    <property type="evidence" value="ECO:0007669"/>
    <property type="project" value="InterPro"/>
</dbReference>
<dbReference type="InterPro" id="IPR036259">
    <property type="entry name" value="MFS_trans_sf"/>
</dbReference>
<evidence type="ECO:0000256" key="3">
    <source>
        <dbReference type="ARBA" id="ARBA00022989"/>
    </source>
</evidence>
<evidence type="ECO:0000313" key="9">
    <source>
        <dbReference type="Proteomes" id="UP001497497"/>
    </source>
</evidence>
<dbReference type="PROSITE" id="PS51257">
    <property type="entry name" value="PROKAR_LIPOPROTEIN"/>
    <property type="match status" value="1"/>
</dbReference>
<feature type="transmembrane region" description="Helical" evidence="6">
    <location>
        <begin position="417"/>
        <end position="439"/>
    </location>
</feature>
<evidence type="ECO:0000313" key="8">
    <source>
        <dbReference type="EMBL" id="CAL1531633.1"/>
    </source>
</evidence>
<dbReference type="Gene3D" id="1.20.1250.20">
    <property type="entry name" value="MFS general substrate transporter like domains"/>
    <property type="match status" value="1"/>
</dbReference>
<feature type="transmembrane region" description="Helical" evidence="6">
    <location>
        <begin position="388"/>
        <end position="410"/>
    </location>
</feature>
<feature type="transmembrane region" description="Helical" evidence="6">
    <location>
        <begin position="512"/>
        <end position="532"/>
    </location>
</feature>
<evidence type="ECO:0000256" key="5">
    <source>
        <dbReference type="SAM" id="MobiDB-lite"/>
    </source>
</evidence>
<proteinExistence type="predicted"/>
<feature type="transmembrane region" description="Helical" evidence="6">
    <location>
        <begin position="481"/>
        <end position="500"/>
    </location>
</feature>
<dbReference type="Pfam" id="PF00083">
    <property type="entry name" value="Sugar_tr"/>
    <property type="match status" value="1"/>
</dbReference>
<name>A0AAV2HCX6_LYMST</name>
<evidence type="ECO:0000256" key="1">
    <source>
        <dbReference type="ARBA" id="ARBA00004141"/>
    </source>
</evidence>
<feature type="transmembrane region" description="Helical" evidence="6">
    <location>
        <begin position="249"/>
        <end position="272"/>
    </location>
</feature>
<dbReference type="InterPro" id="IPR005828">
    <property type="entry name" value="MFS_sugar_transport-like"/>
</dbReference>
<evidence type="ECO:0000256" key="2">
    <source>
        <dbReference type="ARBA" id="ARBA00022692"/>
    </source>
</evidence>